<keyword evidence="2" id="KW-1185">Reference proteome</keyword>
<evidence type="ECO:0000313" key="3">
    <source>
        <dbReference type="RefSeq" id="XP_006873293.1"/>
    </source>
</evidence>
<organism evidence="2 3">
    <name type="scientific">Chrysochloris asiatica</name>
    <name type="common">Cape golden mole</name>
    <dbReference type="NCBI Taxonomy" id="185453"/>
    <lineage>
        <taxon>Eukaryota</taxon>
        <taxon>Metazoa</taxon>
        <taxon>Chordata</taxon>
        <taxon>Craniata</taxon>
        <taxon>Vertebrata</taxon>
        <taxon>Euteleostomi</taxon>
        <taxon>Mammalia</taxon>
        <taxon>Eutheria</taxon>
        <taxon>Afrotheria</taxon>
        <taxon>Chrysochloridae</taxon>
        <taxon>Chrysochlorinae</taxon>
        <taxon>Chrysochloris</taxon>
    </lineage>
</organism>
<keyword evidence="1" id="KW-1133">Transmembrane helix</keyword>
<proteinExistence type="predicted"/>
<dbReference type="RefSeq" id="XP_006873293.1">
    <property type="nucleotide sequence ID" value="XM_006873231.1"/>
</dbReference>
<dbReference type="GeneID" id="102836266"/>
<feature type="transmembrane region" description="Helical" evidence="1">
    <location>
        <begin position="214"/>
        <end position="232"/>
    </location>
</feature>
<sequence>MTKTAFLKLFVAIVIAIILILPDYFKTPEENVLELSCLEVCLQHNFSYSLSSLNFSFKTFLQLVRETQITKGIFLNHSNFQNFTRICQDIMSEFKICSSCLICGSKGNMDFISQEQASKVLIRRGSMNVKASDFHLLCQHFNFTVALMDYRLEGYNSTCNLNILTRKPEIVVEDPPGEKSLNHSCRFIEGPNNCIHVSLNQEMDVKNFTCSMKIIWYVLVLLVFISLIIFIIHKILEGHRRVQEWQSHKHSPTAVLLRESDSEKLRVLSLRVISGKRATYIGKGCGTPCSEFLKDIKAGIPVGSMFTAEKENVTIDLKVEHVSTNCCDKNLCNGVAWWECKVSCGFLQLFLFVPVVFGWNRSGDSPPPVLDHL</sequence>
<dbReference type="CTD" id="80008"/>
<dbReference type="OrthoDB" id="9422827at2759"/>
<accession>A0A9B0TYY5</accession>
<dbReference type="PANTHER" id="PTHR14788">
    <property type="entry name" value="TRANSMEMBRANE PROTEIN 156"/>
    <property type="match status" value="1"/>
</dbReference>
<dbReference type="InterPro" id="IPR029374">
    <property type="entry name" value="TMEM156"/>
</dbReference>
<reference evidence="3" key="1">
    <citation type="submission" date="2025-08" db="UniProtKB">
        <authorList>
            <consortium name="RefSeq"/>
        </authorList>
    </citation>
    <scope>IDENTIFICATION</scope>
    <source>
        <tissue evidence="3">Spleen</tissue>
    </source>
</reference>
<dbReference type="PANTHER" id="PTHR14788:SF5">
    <property type="entry name" value="TRANSMEMBRANE PROTEIN 156"/>
    <property type="match status" value="1"/>
</dbReference>
<dbReference type="Pfam" id="PF15106">
    <property type="entry name" value="TMEM156"/>
    <property type="match status" value="1"/>
</dbReference>
<protein>
    <submittedName>
        <fullName evidence="3">Transmembrane protein 156</fullName>
    </submittedName>
</protein>
<keyword evidence="1" id="KW-0472">Membrane</keyword>
<name>A0A9B0TYY5_CHRAS</name>
<gene>
    <name evidence="3" type="primary">TMEM156</name>
</gene>
<dbReference type="AlphaFoldDB" id="A0A9B0TYY5"/>
<evidence type="ECO:0000313" key="2">
    <source>
        <dbReference type="Proteomes" id="UP000504623"/>
    </source>
</evidence>
<keyword evidence="1 3" id="KW-0812">Transmembrane</keyword>
<evidence type="ECO:0000256" key="1">
    <source>
        <dbReference type="SAM" id="Phobius"/>
    </source>
</evidence>
<dbReference type="Proteomes" id="UP000504623">
    <property type="component" value="Unplaced"/>
</dbReference>
<feature type="transmembrane region" description="Helical" evidence="1">
    <location>
        <begin position="7"/>
        <end position="25"/>
    </location>
</feature>